<keyword evidence="2" id="KW-1133">Transmembrane helix</keyword>
<proteinExistence type="predicted"/>
<feature type="compositionally biased region" description="Basic and acidic residues" evidence="1">
    <location>
        <begin position="603"/>
        <end position="626"/>
    </location>
</feature>
<dbReference type="EMBL" id="FMVC01000003">
    <property type="protein sequence ID" value="SCY39583.1"/>
    <property type="molecule type" value="Genomic_DNA"/>
</dbReference>
<evidence type="ECO:0000313" key="4">
    <source>
        <dbReference type="EMBL" id="SCY39583.1"/>
    </source>
</evidence>
<sequence>MEALFIFILKSSGLLAMFYFAYIFLLRKETFFNSSRWFLIAGLITSVVLPFVVYTKVIWVEAPPAIAPTPIITTTENAVKNIPTSSQDAIVYTPQYKPTTVTVVEEEDFEINWSLILAVVYGIGFLAFLIKFALDFYSLHSVLKGRKIEQQNDFKFIDVDENIAPFSYFDYIVYNSSLYTAAELENILEHEKVHSDQKHTVDVLISRIFCMLFWFNPIVWLYKKAILQNLEFIADSEASKKIADKKAYQYTLLKITTHDTCVAITNHFYQSLIKKRIVMLNKNQSKKRNYWKYSAVIPALGAFVLLFQIRTIAQEKKQDEVAVVKRDTVKDSDETIKITKNTTDKELNELPGKLKANHNLDVEISDVKRNTKEELTAIQIKVKSDSGKKQTIKIDGDEAIKDCELAIGTDENGAKSININTDRNLRMPITIRNERIIVRNHGESDIAAPVPPTPPTPPAFPSGPLPPAPAVDMSKMPKPPVAPRNPKDKVAMQKFEKEMEEFEKKMENFQPNIDAMSAYGDAVSEIMSKREAIYEKEMAKYEIAMEKFNAQMEKFNYDFKFSFGDDSKDYENSMKQYEQDMKQYELDMKQHKENMKQHAKNMKQHEKEMKQHEKNMKEMEKQNKKA</sequence>
<evidence type="ECO:0000259" key="3">
    <source>
        <dbReference type="Pfam" id="PF05569"/>
    </source>
</evidence>
<feature type="transmembrane region" description="Helical" evidence="2">
    <location>
        <begin position="37"/>
        <end position="59"/>
    </location>
</feature>
<feature type="transmembrane region" description="Helical" evidence="2">
    <location>
        <begin position="204"/>
        <end position="222"/>
    </location>
</feature>
<protein>
    <submittedName>
        <fullName evidence="4">Signal transducer regulating beta-lactamase production, contains metallopeptidase domain</fullName>
    </submittedName>
</protein>
<name>A0ABY0LMK4_9FLAO</name>
<dbReference type="PANTHER" id="PTHR34978">
    <property type="entry name" value="POSSIBLE SENSOR-TRANSDUCER PROTEIN BLAR"/>
    <property type="match status" value="1"/>
</dbReference>
<gene>
    <name evidence="4" type="ORF">SAMN02927916_1916</name>
</gene>
<feature type="transmembrane region" description="Helical" evidence="2">
    <location>
        <begin position="113"/>
        <end position="134"/>
    </location>
</feature>
<reference evidence="4 5" key="1">
    <citation type="submission" date="2016-10" db="EMBL/GenBank/DDBJ databases">
        <authorList>
            <person name="Varghese N."/>
            <person name="Submissions S."/>
        </authorList>
    </citation>
    <scope>NUCLEOTIDE SEQUENCE [LARGE SCALE GENOMIC DNA]</scope>
    <source>
        <strain evidence="4 5">CGMCC 1.6859</strain>
    </source>
</reference>
<feature type="compositionally biased region" description="Pro residues" evidence="1">
    <location>
        <begin position="449"/>
        <end position="469"/>
    </location>
</feature>
<evidence type="ECO:0000256" key="2">
    <source>
        <dbReference type="SAM" id="Phobius"/>
    </source>
</evidence>
<keyword evidence="5" id="KW-1185">Reference proteome</keyword>
<keyword evidence="2" id="KW-0812">Transmembrane</keyword>
<feature type="domain" description="Peptidase M56" evidence="3">
    <location>
        <begin position="179"/>
        <end position="280"/>
    </location>
</feature>
<dbReference type="Pfam" id="PF05569">
    <property type="entry name" value="Peptidase_M56"/>
    <property type="match status" value="1"/>
</dbReference>
<dbReference type="Proteomes" id="UP000199307">
    <property type="component" value="Unassembled WGS sequence"/>
</dbReference>
<feature type="transmembrane region" description="Helical" evidence="2">
    <location>
        <begin position="6"/>
        <end position="25"/>
    </location>
</feature>
<dbReference type="PANTHER" id="PTHR34978:SF3">
    <property type="entry name" value="SLR0241 PROTEIN"/>
    <property type="match status" value="1"/>
</dbReference>
<dbReference type="InterPro" id="IPR008756">
    <property type="entry name" value="Peptidase_M56"/>
</dbReference>
<organism evidence="4 5">
    <name type="scientific">Flavobacterium anhuiense</name>
    <dbReference type="NCBI Taxonomy" id="459526"/>
    <lineage>
        <taxon>Bacteria</taxon>
        <taxon>Pseudomonadati</taxon>
        <taxon>Bacteroidota</taxon>
        <taxon>Flavobacteriia</taxon>
        <taxon>Flavobacteriales</taxon>
        <taxon>Flavobacteriaceae</taxon>
        <taxon>Flavobacterium</taxon>
    </lineage>
</organism>
<evidence type="ECO:0000256" key="1">
    <source>
        <dbReference type="SAM" id="MobiDB-lite"/>
    </source>
</evidence>
<comment type="caution">
    <text evidence="4">The sequence shown here is derived from an EMBL/GenBank/DDBJ whole genome shotgun (WGS) entry which is preliminary data.</text>
</comment>
<dbReference type="InterPro" id="IPR052173">
    <property type="entry name" value="Beta-lactam_resp_regulator"/>
</dbReference>
<keyword evidence="2" id="KW-0472">Membrane</keyword>
<evidence type="ECO:0000313" key="5">
    <source>
        <dbReference type="Proteomes" id="UP000199307"/>
    </source>
</evidence>
<feature type="region of interest" description="Disordered" evidence="1">
    <location>
        <begin position="444"/>
        <end position="486"/>
    </location>
</feature>
<accession>A0ABY0LMK4</accession>
<feature type="region of interest" description="Disordered" evidence="1">
    <location>
        <begin position="591"/>
        <end position="626"/>
    </location>
</feature>
<dbReference type="RefSeq" id="WP_008468910.1">
    <property type="nucleotide sequence ID" value="NZ_FMVC01000003.1"/>
</dbReference>
<dbReference type="CDD" id="cd07341">
    <property type="entry name" value="M56_BlaR1_MecR1_like"/>
    <property type="match status" value="1"/>
</dbReference>